<evidence type="ECO:0000313" key="2">
    <source>
        <dbReference type="Proteomes" id="UP000217065"/>
    </source>
</evidence>
<accession>A0A264W0X9</accession>
<name>A0A264W0X9_9BACL</name>
<reference evidence="1 2" key="1">
    <citation type="submission" date="2017-07" db="EMBL/GenBank/DDBJ databases">
        <title>Tetzosporium hominis gen.nov. sp.nov.</title>
        <authorList>
            <person name="Tetz G."/>
            <person name="Tetz V."/>
        </authorList>
    </citation>
    <scope>NUCLEOTIDE SEQUENCE [LARGE SCALE GENOMIC DNA]</scope>
    <source>
        <strain evidence="1 2">VT-49</strain>
    </source>
</reference>
<sequence length="345" mass="39566">MFHYTKHTHSTKKVEKTTFTKLEMKESDLEEMIRLNVELVTDDEESIQIIGKQVKNEKLGRSDLTAIDQQGNIILIEIKRDRSDIEGRKEAFEFQAIRYAASYATITTLEEAVNIIYGPYLAQYDQEAIKENLTANEAAMRALTDFLEKNESDWSFNEKQRIILVASDFDEQTLSAVAWLNQNGVDMSCFKLTPYIIDGQIYIDSTRILPVNDPKEFYVNLWTKSTTVKTPSGTTRTKRTLPKIDQLIEWGVVSPGDTIRAKNRQDTGKLTDSGNVVVQGQEISLQNWLKQLYGWSSVQTYMFAIDEKTGKTLSQLREDYMNKLVEEELAATQISNDEIETERPE</sequence>
<dbReference type="EMBL" id="NOKQ01000373">
    <property type="protein sequence ID" value="OZS76697.1"/>
    <property type="molecule type" value="Genomic_DNA"/>
</dbReference>
<dbReference type="GO" id="GO:0003676">
    <property type="term" value="F:nucleic acid binding"/>
    <property type="evidence" value="ECO:0007669"/>
    <property type="project" value="InterPro"/>
</dbReference>
<protein>
    <submittedName>
        <fullName evidence="1">Uncharacterized protein</fullName>
    </submittedName>
</protein>
<evidence type="ECO:0000313" key="1">
    <source>
        <dbReference type="EMBL" id="OZS76697.1"/>
    </source>
</evidence>
<dbReference type="RefSeq" id="WP_094944813.1">
    <property type="nucleotide sequence ID" value="NZ_NOKQ01000373.1"/>
</dbReference>
<keyword evidence="2" id="KW-1185">Reference proteome</keyword>
<proteinExistence type="predicted"/>
<organism evidence="1 2">
    <name type="scientific">Tetzosporium hominis</name>
    <dbReference type="NCBI Taxonomy" id="2020506"/>
    <lineage>
        <taxon>Bacteria</taxon>
        <taxon>Bacillati</taxon>
        <taxon>Bacillota</taxon>
        <taxon>Bacilli</taxon>
        <taxon>Bacillales</taxon>
        <taxon>Caryophanaceae</taxon>
        <taxon>Tetzosporium</taxon>
    </lineage>
</organism>
<gene>
    <name evidence="1" type="ORF">CF394_15310</name>
</gene>
<dbReference type="AlphaFoldDB" id="A0A264W0X9"/>
<dbReference type="OrthoDB" id="570199at2"/>
<dbReference type="InterPro" id="IPR011856">
    <property type="entry name" value="tRNA_endonuc-like_dom_sf"/>
</dbReference>
<dbReference type="Gene3D" id="3.40.1350.10">
    <property type="match status" value="1"/>
</dbReference>
<dbReference type="Proteomes" id="UP000217065">
    <property type="component" value="Unassembled WGS sequence"/>
</dbReference>
<comment type="caution">
    <text evidence="1">The sequence shown here is derived from an EMBL/GenBank/DDBJ whole genome shotgun (WGS) entry which is preliminary data.</text>
</comment>